<dbReference type="SMART" id="SM00260">
    <property type="entry name" value="CheW"/>
    <property type="match status" value="1"/>
</dbReference>
<dbReference type="RefSeq" id="WP_125973035.1">
    <property type="nucleotide sequence ID" value="NZ_CP034433.1"/>
</dbReference>
<feature type="domain" description="CheW-like" evidence="1">
    <location>
        <begin position="21"/>
        <end position="165"/>
    </location>
</feature>
<dbReference type="AlphaFoldDB" id="A0A3S8ZSG4"/>
<dbReference type="Gene3D" id="2.30.30.40">
    <property type="entry name" value="SH3 Domains"/>
    <property type="match status" value="1"/>
</dbReference>
<dbReference type="SUPFAM" id="SSF50341">
    <property type="entry name" value="CheW-like"/>
    <property type="match status" value="1"/>
</dbReference>
<sequence length="189" mass="21170">MNIRNLRKNKEEHLALAQSEEKQYLTFMLNQELFAVVIHNIKEIIEYAGVTEVPLMPRFMHGVINMRGAVIPVIDLAVRFGKGSSTIGRRSCVVILEVFFSEAYHDVGVLVDSVNEVIEISASKIEPPPEFGAKVRSEFISGIGTINDKFVIILDVNHALSLGEMVELVDEKINSSSEHRISFNADEMQ</sequence>
<dbReference type="Proteomes" id="UP000282438">
    <property type="component" value="Chromosome"/>
</dbReference>
<reference evidence="2 3" key="1">
    <citation type="submission" date="2018-12" db="EMBL/GenBank/DDBJ databases">
        <title>Complete genome sequence of Iodobacter sp. H11R3.</title>
        <authorList>
            <person name="Bae J.-W."/>
        </authorList>
    </citation>
    <scope>NUCLEOTIDE SEQUENCE [LARGE SCALE GENOMIC DNA]</scope>
    <source>
        <strain evidence="2 3">H11R3</strain>
    </source>
</reference>
<dbReference type="PANTHER" id="PTHR22617:SF41">
    <property type="entry name" value="CHEMOTAXIS SIGNAL TRANSDUCTION SYSTEM ADAPTOR PROTEIN CHEW"/>
    <property type="match status" value="1"/>
</dbReference>
<dbReference type="PANTHER" id="PTHR22617">
    <property type="entry name" value="CHEMOTAXIS SENSOR HISTIDINE KINASE-RELATED"/>
    <property type="match status" value="1"/>
</dbReference>
<organism evidence="2 3">
    <name type="scientific">Iodobacter ciconiae</name>
    <dbReference type="NCBI Taxonomy" id="2496266"/>
    <lineage>
        <taxon>Bacteria</taxon>
        <taxon>Pseudomonadati</taxon>
        <taxon>Pseudomonadota</taxon>
        <taxon>Betaproteobacteria</taxon>
        <taxon>Neisseriales</taxon>
        <taxon>Chitinibacteraceae</taxon>
        <taxon>Iodobacter</taxon>
    </lineage>
</organism>
<name>A0A3S8ZSG4_9NEIS</name>
<dbReference type="PROSITE" id="PS50851">
    <property type="entry name" value="CHEW"/>
    <property type="match status" value="1"/>
</dbReference>
<evidence type="ECO:0000313" key="2">
    <source>
        <dbReference type="EMBL" id="AZN36394.1"/>
    </source>
</evidence>
<dbReference type="InterPro" id="IPR002545">
    <property type="entry name" value="CheW-lke_dom"/>
</dbReference>
<dbReference type="InterPro" id="IPR039315">
    <property type="entry name" value="CheW"/>
</dbReference>
<dbReference type="GO" id="GO:0005829">
    <property type="term" value="C:cytosol"/>
    <property type="evidence" value="ECO:0007669"/>
    <property type="project" value="TreeGrafter"/>
</dbReference>
<dbReference type="OrthoDB" id="9790406at2"/>
<keyword evidence="3" id="KW-1185">Reference proteome</keyword>
<proteinExistence type="predicted"/>
<dbReference type="GO" id="GO:0006935">
    <property type="term" value="P:chemotaxis"/>
    <property type="evidence" value="ECO:0007669"/>
    <property type="project" value="InterPro"/>
</dbReference>
<dbReference type="InterPro" id="IPR036061">
    <property type="entry name" value="CheW-like_dom_sf"/>
</dbReference>
<dbReference type="KEGG" id="iod:EJO50_07745"/>
<gene>
    <name evidence="2" type="ORF">EJO50_07745</name>
</gene>
<accession>A0A3S8ZSG4</accession>
<dbReference type="Pfam" id="PF01584">
    <property type="entry name" value="CheW"/>
    <property type="match status" value="1"/>
</dbReference>
<protein>
    <submittedName>
        <fullName evidence="2">Purine-binding chemotaxis protein CheW</fullName>
    </submittedName>
</protein>
<evidence type="ECO:0000313" key="3">
    <source>
        <dbReference type="Proteomes" id="UP000282438"/>
    </source>
</evidence>
<dbReference type="Gene3D" id="2.40.50.180">
    <property type="entry name" value="CheA-289, Domain 4"/>
    <property type="match status" value="1"/>
</dbReference>
<dbReference type="GO" id="GO:0007165">
    <property type="term" value="P:signal transduction"/>
    <property type="evidence" value="ECO:0007669"/>
    <property type="project" value="InterPro"/>
</dbReference>
<dbReference type="EMBL" id="CP034433">
    <property type="protein sequence ID" value="AZN36394.1"/>
    <property type="molecule type" value="Genomic_DNA"/>
</dbReference>
<evidence type="ECO:0000259" key="1">
    <source>
        <dbReference type="PROSITE" id="PS50851"/>
    </source>
</evidence>